<dbReference type="AlphaFoldDB" id="A0A812XY95"/>
<proteinExistence type="predicted"/>
<evidence type="ECO:0000313" key="1">
    <source>
        <dbReference type="EMBL" id="CAE7759550.1"/>
    </source>
</evidence>
<reference evidence="1" key="1">
    <citation type="submission" date="2021-02" db="EMBL/GenBank/DDBJ databases">
        <authorList>
            <person name="Dougan E. K."/>
            <person name="Rhodes N."/>
            <person name="Thang M."/>
            <person name="Chan C."/>
        </authorList>
    </citation>
    <scope>NUCLEOTIDE SEQUENCE</scope>
</reference>
<dbReference type="EMBL" id="CAJNIZ010046931">
    <property type="protein sequence ID" value="CAE7759550.1"/>
    <property type="molecule type" value="Genomic_DNA"/>
</dbReference>
<dbReference type="Proteomes" id="UP000649617">
    <property type="component" value="Unassembled WGS sequence"/>
</dbReference>
<dbReference type="OrthoDB" id="429268at2759"/>
<gene>
    <name evidence="1" type="ORF">SPIL2461_LOCUS22134</name>
</gene>
<feature type="non-terminal residue" evidence="1">
    <location>
        <position position="316"/>
    </location>
</feature>
<protein>
    <submittedName>
        <fullName evidence="1">Uncharacterized protein</fullName>
    </submittedName>
</protein>
<organism evidence="1 2">
    <name type="scientific">Symbiodinium pilosum</name>
    <name type="common">Dinoflagellate</name>
    <dbReference type="NCBI Taxonomy" id="2952"/>
    <lineage>
        <taxon>Eukaryota</taxon>
        <taxon>Sar</taxon>
        <taxon>Alveolata</taxon>
        <taxon>Dinophyceae</taxon>
        <taxon>Suessiales</taxon>
        <taxon>Symbiodiniaceae</taxon>
        <taxon>Symbiodinium</taxon>
    </lineage>
</organism>
<sequence length="316" mass="34501">VMLGSLVLIAAWVTSLAWIIVYISCEALRQGAASTIQEALTAESSHSMLGWLQIFHTPSKDEASFSLPQPEAVSFKHWPPAFHKPVALACNSHLGDMLLVFERYGALVLPLRDDPGLTGQIAQVQARLDHCLTEEPLMIFQAQGIRSASIQCSGAGGAGVQDMADCTIWLLSAKGSHVLLCPLSGVMNVTRVLGGPWRGLAGKGPWAVRTSATGMEEPSDDLVQLQLLCEHEACEFVPQRSFELTELKVRDLVAWDIHPSWLFVFAEQEEALHGFRVVTAGSEPVKFIKMMLPRVPTGATWLGGCVMNDIMYSLHQ</sequence>
<evidence type="ECO:0000313" key="2">
    <source>
        <dbReference type="Proteomes" id="UP000649617"/>
    </source>
</evidence>
<comment type="caution">
    <text evidence="1">The sequence shown here is derived from an EMBL/GenBank/DDBJ whole genome shotgun (WGS) entry which is preliminary data.</text>
</comment>
<name>A0A812XY95_SYMPI</name>
<accession>A0A812XY95</accession>
<keyword evidence="2" id="KW-1185">Reference proteome</keyword>
<feature type="non-terminal residue" evidence="1">
    <location>
        <position position="1"/>
    </location>
</feature>